<dbReference type="AlphaFoldDB" id="A0A6G1IP48"/>
<reference evidence="1" key="1">
    <citation type="journal article" date="2020" name="Stud. Mycol.">
        <title>101 Dothideomycetes genomes: a test case for predicting lifestyles and emergence of pathogens.</title>
        <authorList>
            <person name="Haridas S."/>
            <person name="Albert R."/>
            <person name="Binder M."/>
            <person name="Bloem J."/>
            <person name="Labutti K."/>
            <person name="Salamov A."/>
            <person name="Andreopoulos B."/>
            <person name="Baker S."/>
            <person name="Barry K."/>
            <person name="Bills G."/>
            <person name="Bluhm B."/>
            <person name="Cannon C."/>
            <person name="Castanera R."/>
            <person name="Culley D."/>
            <person name="Daum C."/>
            <person name="Ezra D."/>
            <person name="Gonzalez J."/>
            <person name="Henrissat B."/>
            <person name="Kuo A."/>
            <person name="Liang C."/>
            <person name="Lipzen A."/>
            <person name="Lutzoni F."/>
            <person name="Magnuson J."/>
            <person name="Mondo S."/>
            <person name="Nolan M."/>
            <person name="Ohm R."/>
            <person name="Pangilinan J."/>
            <person name="Park H.-J."/>
            <person name="Ramirez L."/>
            <person name="Alfaro M."/>
            <person name="Sun H."/>
            <person name="Tritt A."/>
            <person name="Yoshinaga Y."/>
            <person name="Zwiers L.-H."/>
            <person name="Turgeon B."/>
            <person name="Goodwin S."/>
            <person name="Spatafora J."/>
            <person name="Crous P."/>
            <person name="Grigoriev I."/>
        </authorList>
    </citation>
    <scope>NUCLEOTIDE SEQUENCE</scope>
    <source>
        <strain evidence="1">CBS 122367</strain>
    </source>
</reference>
<accession>A0A6G1IP48</accession>
<evidence type="ECO:0000313" key="1">
    <source>
        <dbReference type="EMBL" id="KAF2679760.1"/>
    </source>
</evidence>
<keyword evidence="2" id="KW-1185">Reference proteome</keyword>
<dbReference type="Proteomes" id="UP000799291">
    <property type="component" value="Unassembled WGS sequence"/>
</dbReference>
<gene>
    <name evidence="1" type="ORF">K458DRAFT_113835</name>
</gene>
<dbReference type="EMBL" id="MU005601">
    <property type="protein sequence ID" value="KAF2679760.1"/>
    <property type="molecule type" value="Genomic_DNA"/>
</dbReference>
<proteinExistence type="predicted"/>
<sequence length="175" mass="19953">MPPPVCDKPPPVCDKPPSLSPLPHYRPQQTPVACPTPAIQIPRTPIYTGLSAERFCEWDRFRHTQAIDRSRFLSSRFPCPSSMRCLSRSTLPHEYSGKAHQKRPRPRPIRKRNKVHRAIAPSPNIDRSPQRLIRMRAEYALILTKRFIGSPLVGRNVPWGLRAARISTAWLAALL</sequence>
<name>A0A6G1IP48_9PLEO</name>
<evidence type="ECO:0000313" key="2">
    <source>
        <dbReference type="Proteomes" id="UP000799291"/>
    </source>
</evidence>
<organism evidence="1 2">
    <name type="scientific">Lentithecium fluviatile CBS 122367</name>
    <dbReference type="NCBI Taxonomy" id="1168545"/>
    <lineage>
        <taxon>Eukaryota</taxon>
        <taxon>Fungi</taxon>
        <taxon>Dikarya</taxon>
        <taxon>Ascomycota</taxon>
        <taxon>Pezizomycotina</taxon>
        <taxon>Dothideomycetes</taxon>
        <taxon>Pleosporomycetidae</taxon>
        <taxon>Pleosporales</taxon>
        <taxon>Massarineae</taxon>
        <taxon>Lentitheciaceae</taxon>
        <taxon>Lentithecium</taxon>
    </lineage>
</organism>
<protein>
    <submittedName>
        <fullName evidence="1">Uncharacterized protein</fullName>
    </submittedName>
</protein>